<feature type="compositionally biased region" description="Low complexity" evidence="1">
    <location>
        <begin position="280"/>
        <end position="290"/>
    </location>
</feature>
<evidence type="ECO:0000313" key="3">
    <source>
        <dbReference type="Proteomes" id="UP001279734"/>
    </source>
</evidence>
<feature type="region of interest" description="Disordered" evidence="1">
    <location>
        <begin position="260"/>
        <end position="308"/>
    </location>
</feature>
<proteinExistence type="predicted"/>
<gene>
    <name evidence="2" type="ORF">Nepgr_032975</name>
</gene>
<reference evidence="2" key="1">
    <citation type="submission" date="2023-05" db="EMBL/GenBank/DDBJ databases">
        <title>Nepenthes gracilis genome sequencing.</title>
        <authorList>
            <person name="Fukushima K."/>
        </authorList>
    </citation>
    <scope>NUCLEOTIDE SEQUENCE</scope>
    <source>
        <strain evidence="2">SING2019-196</strain>
    </source>
</reference>
<dbReference type="InterPro" id="IPR012442">
    <property type="entry name" value="DUF1645_plant"/>
</dbReference>
<protein>
    <submittedName>
        <fullName evidence="2">Uncharacterized protein</fullName>
    </submittedName>
</protein>
<dbReference type="Proteomes" id="UP001279734">
    <property type="component" value="Unassembled WGS sequence"/>
</dbReference>
<dbReference type="PANTHER" id="PTHR33095:SF114">
    <property type="entry name" value="DUF1645 FAMILY PROTEIN"/>
    <property type="match status" value="1"/>
</dbReference>
<dbReference type="Pfam" id="PF07816">
    <property type="entry name" value="DUF1645"/>
    <property type="match status" value="1"/>
</dbReference>
<name>A0AAD3TKJ3_NEPGR</name>
<evidence type="ECO:0000256" key="1">
    <source>
        <dbReference type="SAM" id="MobiDB-lite"/>
    </source>
</evidence>
<dbReference type="AlphaFoldDB" id="A0AAD3TKJ3"/>
<organism evidence="2 3">
    <name type="scientific">Nepenthes gracilis</name>
    <name type="common">Slender pitcher plant</name>
    <dbReference type="NCBI Taxonomy" id="150966"/>
    <lineage>
        <taxon>Eukaryota</taxon>
        <taxon>Viridiplantae</taxon>
        <taxon>Streptophyta</taxon>
        <taxon>Embryophyta</taxon>
        <taxon>Tracheophyta</taxon>
        <taxon>Spermatophyta</taxon>
        <taxon>Magnoliopsida</taxon>
        <taxon>eudicotyledons</taxon>
        <taxon>Gunneridae</taxon>
        <taxon>Pentapetalae</taxon>
        <taxon>Caryophyllales</taxon>
        <taxon>Nepenthaceae</taxon>
        <taxon>Nepenthes</taxon>
    </lineage>
</organism>
<dbReference type="EMBL" id="BSYO01000039">
    <property type="protein sequence ID" value="GMH31132.1"/>
    <property type="molecule type" value="Genomic_DNA"/>
</dbReference>
<evidence type="ECO:0000313" key="2">
    <source>
        <dbReference type="EMBL" id="GMH31132.1"/>
    </source>
</evidence>
<dbReference type="PANTHER" id="PTHR33095">
    <property type="entry name" value="OS07G0619500 PROTEIN"/>
    <property type="match status" value="1"/>
</dbReference>
<sequence>MSGGGFDISSAKDDDKVSSIFWVGYPGEAGEAAISPQRFDEENPISILDEILMIIQDDIDCYPHLSKGATTWVPEANKNFPLPASLIVSNYVGEELTEIAGKVNEDSDVGKGVLWQQDEQEGEYDDEFSFICGQTKSPISAEEIFENGQIRPMFECFSKDNNSQHINHDLLRSLSMPINKVFVERRDLQSAPRSEADFLGQFTEETRCELSPVICKKSNSTGVSKLFSFRDMLSRSNSDSKGALVFLTSSKAVTTSFMKKRSTSGSSDGRKLKSEAPQVETTSEKSTTSSYAFQYGKKKGGKDGEKRKSYLPYRQDLIGFFTNVNGLRRNVHP</sequence>
<accession>A0AAD3TKJ3</accession>
<comment type="caution">
    <text evidence="2">The sequence shown here is derived from an EMBL/GenBank/DDBJ whole genome shotgun (WGS) entry which is preliminary data.</text>
</comment>
<keyword evidence="3" id="KW-1185">Reference proteome</keyword>